<dbReference type="NCBIfam" id="TIGR00099">
    <property type="entry name" value="Cof-subfamily"/>
    <property type="match status" value="1"/>
</dbReference>
<dbReference type="SFLD" id="SFLDS00003">
    <property type="entry name" value="Haloacid_Dehalogenase"/>
    <property type="match status" value="1"/>
</dbReference>
<dbReference type="SUPFAM" id="SSF56784">
    <property type="entry name" value="HAD-like"/>
    <property type="match status" value="1"/>
</dbReference>
<dbReference type="GeneID" id="94493311"/>
<keyword evidence="3" id="KW-0378">Hydrolase</keyword>
<evidence type="ECO:0000256" key="1">
    <source>
        <dbReference type="ARBA" id="ARBA00001946"/>
    </source>
</evidence>
<dbReference type="InterPro" id="IPR023214">
    <property type="entry name" value="HAD_sf"/>
</dbReference>
<keyword evidence="4" id="KW-1185">Reference proteome</keyword>
<dbReference type="PANTHER" id="PTHR10000:SF8">
    <property type="entry name" value="HAD SUPERFAMILY HYDROLASE-LIKE, TYPE 3"/>
    <property type="match status" value="1"/>
</dbReference>
<evidence type="ECO:0000256" key="2">
    <source>
        <dbReference type="ARBA" id="ARBA00034778"/>
    </source>
</evidence>
<dbReference type="GO" id="GO:0016787">
    <property type="term" value="F:hydrolase activity"/>
    <property type="evidence" value="ECO:0007669"/>
    <property type="project" value="UniProtKB-KW"/>
</dbReference>
<accession>A0ABZ0PBR2</accession>
<sequence>MLDFKPKAYFLDMDGTYLDKPKSPEKISAENIEIAKNLNDQNIPVILSTGRTNSDFVLELANKINSPYVICQNGGLIVDNKNNILIKNQIKKDLVLKIIEILKREKLFFIFNSSSDIFGTTKRLSICRPWIKKLNSHTYDEIPQITSVTKILTFGKTPGGMRKLKDKLEKEFFNLKFHIVSRGWTIEINDMNATKGIADEYVCKLLNIDPKQTVHFGDSGNDIVTKEYLGAFIAMKNSPTNIKKQATIVGKNYKRGGIAKTIKKITNNFAKTE</sequence>
<dbReference type="PANTHER" id="PTHR10000">
    <property type="entry name" value="PHOSPHOSERINE PHOSPHATASE"/>
    <property type="match status" value="1"/>
</dbReference>
<proteinExistence type="inferred from homology"/>
<dbReference type="Gene3D" id="3.40.50.1000">
    <property type="entry name" value="HAD superfamily/HAD-like"/>
    <property type="match status" value="1"/>
</dbReference>
<dbReference type="InterPro" id="IPR000150">
    <property type="entry name" value="Cof"/>
</dbReference>
<name>A0ABZ0PBR2_9BACT</name>
<dbReference type="Proteomes" id="UP001303601">
    <property type="component" value="Chromosome"/>
</dbReference>
<dbReference type="SFLD" id="SFLDG01140">
    <property type="entry name" value="C2.B:_Phosphomannomutase_and_P"/>
    <property type="match status" value="1"/>
</dbReference>
<comment type="cofactor">
    <cofactor evidence="1">
        <name>Mg(2+)</name>
        <dbReference type="ChEBI" id="CHEBI:18420"/>
    </cofactor>
</comment>
<dbReference type="InterPro" id="IPR036412">
    <property type="entry name" value="HAD-like_sf"/>
</dbReference>
<dbReference type="InterPro" id="IPR006379">
    <property type="entry name" value="HAD-SF_hydro_IIB"/>
</dbReference>
<dbReference type="RefSeq" id="WP_140031400.1">
    <property type="nucleotide sequence ID" value="NZ_CP137845.1"/>
</dbReference>
<dbReference type="EMBL" id="CP137845">
    <property type="protein sequence ID" value="WPB54014.1"/>
    <property type="molecule type" value="Genomic_DNA"/>
</dbReference>
<gene>
    <name evidence="3" type="ORF">R9B83_00330</name>
</gene>
<comment type="similarity">
    <text evidence="2">Belongs to the HAD-like hydrolase superfamily. Cof family.</text>
</comment>
<dbReference type="EC" id="3.1.3.-" evidence="3"/>
<organism evidence="3 4">
    <name type="scientific">Metamycoplasma equirhinis</name>
    <dbReference type="NCBI Taxonomy" id="92402"/>
    <lineage>
        <taxon>Bacteria</taxon>
        <taxon>Bacillati</taxon>
        <taxon>Mycoplasmatota</taxon>
        <taxon>Mycoplasmoidales</taxon>
        <taxon>Metamycoplasmataceae</taxon>
        <taxon>Metamycoplasma</taxon>
    </lineage>
</organism>
<protein>
    <submittedName>
        <fullName evidence="3">HAD family hydrolase</fullName>
        <ecNumber evidence="3">3.1.3.-</ecNumber>
    </submittedName>
</protein>
<dbReference type="Pfam" id="PF08282">
    <property type="entry name" value="Hydrolase_3"/>
    <property type="match status" value="1"/>
</dbReference>
<dbReference type="NCBIfam" id="TIGR01484">
    <property type="entry name" value="HAD-SF-IIB"/>
    <property type="match status" value="1"/>
</dbReference>
<evidence type="ECO:0000313" key="3">
    <source>
        <dbReference type="EMBL" id="WPB54014.1"/>
    </source>
</evidence>
<dbReference type="Gene3D" id="3.30.1240.10">
    <property type="match status" value="1"/>
</dbReference>
<reference evidence="3" key="1">
    <citation type="submission" date="2023-11" db="EMBL/GenBank/DDBJ databases">
        <title>Completed genome sequence of Mycoplasma equirhinis type strain M432/72.</title>
        <authorList>
            <person name="Spergser J."/>
        </authorList>
    </citation>
    <scope>NUCLEOTIDE SEQUENCE [LARGE SCALE GENOMIC DNA]</scope>
    <source>
        <strain evidence="3">M432/72</strain>
    </source>
</reference>
<evidence type="ECO:0000313" key="4">
    <source>
        <dbReference type="Proteomes" id="UP001303601"/>
    </source>
</evidence>